<comment type="catalytic activity">
    <reaction evidence="1 9">
        <text>D-alanyl-D-alanine + H2O = 2 D-alanine</text>
        <dbReference type="Rhea" id="RHEA:20661"/>
        <dbReference type="ChEBI" id="CHEBI:15377"/>
        <dbReference type="ChEBI" id="CHEBI:57416"/>
        <dbReference type="ChEBI" id="CHEBI:57822"/>
        <dbReference type="EC" id="3.4.13.22"/>
    </reaction>
</comment>
<keyword evidence="11" id="KW-1185">Reference proteome</keyword>
<dbReference type="Gene3D" id="3.30.1380.10">
    <property type="match status" value="1"/>
</dbReference>
<keyword evidence="4 9" id="KW-0378">Hydrolase</keyword>
<protein>
    <recommendedName>
        <fullName evidence="9">D-alanyl-D-alanine dipeptidase</fullName>
        <shortName evidence="9">D-Ala-D-Ala dipeptidase</shortName>
        <ecNumber evidence="9">3.4.13.22</ecNumber>
    </recommendedName>
</protein>
<keyword evidence="7 9" id="KW-0482">Metalloprotease</keyword>
<dbReference type="GO" id="GO:0071555">
    <property type="term" value="P:cell wall organization"/>
    <property type="evidence" value="ECO:0007669"/>
    <property type="project" value="UniProtKB-KW"/>
</dbReference>
<evidence type="ECO:0000256" key="8">
    <source>
        <dbReference type="ARBA" id="ARBA00023316"/>
    </source>
</evidence>
<evidence type="ECO:0000256" key="5">
    <source>
        <dbReference type="ARBA" id="ARBA00022833"/>
    </source>
</evidence>
<dbReference type="RefSeq" id="WP_244148791.1">
    <property type="nucleotide sequence ID" value="NZ_FMXO01000022.1"/>
</dbReference>
<dbReference type="Proteomes" id="UP000198771">
    <property type="component" value="Unassembled WGS sequence"/>
</dbReference>
<dbReference type="PANTHER" id="PTHR43126:SF2">
    <property type="entry name" value="D-ALANYL-D-ALANINE DIPEPTIDASE"/>
    <property type="match status" value="1"/>
</dbReference>
<evidence type="ECO:0000256" key="3">
    <source>
        <dbReference type="ARBA" id="ARBA00022723"/>
    </source>
</evidence>
<dbReference type="GO" id="GO:0008237">
    <property type="term" value="F:metallopeptidase activity"/>
    <property type="evidence" value="ECO:0007669"/>
    <property type="project" value="UniProtKB-KW"/>
</dbReference>
<dbReference type="InterPro" id="IPR000755">
    <property type="entry name" value="A_A_dipeptidase"/>
</dbReference>
<dbReference type="PANTHER" id="PTHR43126">
    <property type="entry name" value="D-ALANYL-D-ALANINE DIPEPTIDASE"/>
    <property type="match status" value="1"/>
</dbReference>
<dbReference type="EMBL" id="FMXO01000022">
    <property type="protein sequence ID" value="SDB60749.1"/>
    <property type="molecule type" value="Genomic_DNA"/>
</dbReference>
<dbReference type="AlphaFoldDB" id="A0A1G6ET72"/>
<evidence type="ECO:0000256" key="4">
    <source>
        <dbReference type="ARBA" id="ARBA00022801"/>
    </source>
</evidence>
<feature type="binding site" evidence="9">
    <location>
        <position position="164"/>
    </location>
    <ligand>
        <name>Zn(2+)</name>
        <dbReference type="ChEBI" id="CHEBI:29105"/>
        <note>catalytic</note>
    </ligand>
</feature>
<reference evidence="10 11" key="1">
    <citation type="submission" date="2016-10" db="EMBL/GenBank/DDBJ databases">
        <authorList>
            <person name="de Groot N.N."/>
        </authorList>
    </citation>
    <scope>NUCLEOTIDE SEQUENCE [LARGE SCALE GENOMIC DNA]</scope>
    <source>
        <strain evidence="10 11">ASO4-2</strain>
    </source>
</reference>
<evidence type="ECO:0000256" key="6">
    <source>
        <dbReference type="ARBA" id="ARBA00022997"/>
    </source>
</evidence>
<accession>A0A1G6ET72</accession>
<feature type="binding site" evidence="9">
    <location>
        <position position="239"/>
    </location>
    <ligand>
        <name>Zn(2+)</name>
        <dbReference type="ChEBI" id="CHEBI:29105"/>
        <note>catalytic</note>
    </ligand>
</feature>
<name>A0A1G6ET72_9BACT</name>
<evidence type="ECO:0000256" key="2">
    <source>
        <dbReference type="ARBA" id="ARBA00022670"/>
    </source>
</evidence>
<comment type="cofactor">
    <cofactor evidence="9">
        <name>Zn(2+)</name>
        <dbReference type="ChEBI" id="CHEBI:29105"/>
    </cofactor>
    <text evidence="9">Binds 1 zinc ion per subunit.</text>
</comment>
<evidence type="ECO:0000256" key="9">
    <source>
        <dbReference type="HAMAP-Rule" id="MF_01924"/>
    </source>
</evidence>
<keyword evidence="6 9" id="KW-0224">Dipeptidase</keyword>
<organism evidence="10 11">
    <name type="scientific">Desulfonatronum thiosulfatophilum</name>
    <dbReference type="NCBI Taxonomy" id="617002"/>
    <lineage>
        <taxon>Bacteria</taxon>
        <taxon>Pseudomonadati</taxon>
        <taxon>Thermodesulfobacteriota</taxon>
        <taxon>Desulfovibrionia</taxon>
        <taxon>Desulfovibrionales</taxon>
        <taxon>Desulfonatronaceae</taxon>
        <taxon>Desulfonatronum</taxon>
    </lineage>
</organism>
<comment type="similarity">
    <text evidence="9">Belongs to the peptidase M15D family.</text>
</comment>
<dbReference type="SUPFAM" id="SSF55166">
    <property type="entry name" value="Hedgehog/DD-peptidase"/>
    <property type="match status" value="1"/>
</dbReference>
<keyword evidence="5 9" id="KW-0862">Zinc</keyword>
<dbReference type="GO" id="GO:0006508">
    <property type="term" value="P:proteolysis"/>
    <property type="evidence" value="ECO:0007669"/>
    <property type="project" value="UniProtKB-KW"/>
</dbReference>
<dbReference type="STRING" id="617002.SAMN05660653_03136"/>
<evidence type="ECO:0000313" key="11">
    <source>
        <dbReference type="Proteomes" id="UP000198771"/>
    </source>
</evidence>
<feature type="site" description="Transition state stabilizer" evidence="9">
    <location>
        <position position="134"/>
    </location>
</feature>
<evidence type="ECO:0000313" key="10">
    <source>
        <dbReference type="EMBL" id="SDB60749.1"/>
    </source>
</evidence>
<proteinExistence type="inferred from homology"/>
<feature type="active site" description="Proton donor/acceptor" evidence="9">
    <location>
        <position position="236"/>
    </location>
</feature>
<dbReference type="GO" id="GO:0008270">
    <property type="term" value="F:zinc ion binding"/>
    <property type="evidence" value="ECO:0007669"/>
    <property type="project" value="UniProtKB-UniRule"/>
</dbReference>
<keyword evidence="2 9" id="KW-0645">Protease</keyword>
<keyword evidence="8" id="KW-0961">Cell wall biogenesis/degradation</keyword>
<dbReference type="HAMAP" id="MF_01924">
    <property type="entry name" value="A_A_dipeptidase"/>
    <property type="match status" value="1"/>
</dbReference>
<dbReference type="EC" id="3.4.13.22" evidence="9"/>
<comment type="function">
    <text evidence="9">Catalyzes hydrolysis of the D-alanyl-D-alanine dipeptide.</text>
</comment>
<dbReference type="Pfam" id="PF01427">
    <property type="entry name" value="Peptidase_M15"/>
    <property type="match status" value="1"/>
</dbReference>
<sequence length="256" mass="29391">MNIAAMKNSLTYLFFFWGAWLLMTVAAASVAQAWETDLLGEKYTMLQHKDEIHSISPLELKLIKEGFVDVQNLDPSILVDLKYARDDNFMGASAYGDFTRAYLRPEPSKMLVRASAILQERHPDLRILVGDALRPRSIQHKMWKLVVGTSKQHYVANPFAGSMHNYGAAVDVTLVNVRTGEKFDMGTPMDHFGPLSQPRLEEYYLQEGELTKEQIANRRILRSVMVDAGWHPLEIEWWHYDAFAKDVVRKKYSIIE</sequence>
<evidence type="ECO:0000256" key="7">
    <source>
        <dbReference type="ARBA" id="ARBA00023049"/>
    </source>
</evidence>
<feature type="binding site" evidence="9">
    <location>
        <position position="171"/>
    </location>
    <ligand>
        <name>Zn(2+)</name>
        <dbReference type="ChEBI" id="CHEBI:29105"/>
        <note>catalytic</note>
    </ligand>
</feature>
<gene>
    <name evidence="10" type="ORF">SAMN05660653_03136</name>
</gene>
<dbReference type="GO" id="GO:0160237">
    <property type="term" value="F:D-Ala-D-Ala dipeptidase activity"/>
    <property type="evidence" value="ECO:0007669"/>
    <property type="project" value="UniProtKB-EC"/>
</dbReference>
<dbReference type="InterPro" id="IPR009045">
    <property type="entry name" value="Zn_M74/Hedgehog-like"/>
</dbReference>
<dbReference type="CDD" id="cd14840">
    <property type="entry name" value="D-Ala-D-Ala_dipeptidase_Aad"/>
    <property type="match status" value="1"/>
</dbReference>
<evidence type="ECO:0000256" key="1">
    <source>
        <dbReference type="ARBA" id="ARBA00001362"/>
    </source>
</evidence>
<keyword evidence="3 9" id="KW-0479">Metal-binding</keyword>